<dbReference type="GO" id="GO:0003700">
    <property type="term" value="F:DNA-binding transcription factor activity"/>
    <property type="evidence" value="ECO:0000318"/>
    <property type="project" value="GO_Central"/>
</dbReference>
<dbReference type="SUPFAM" id="SSF46689">
    <property type="entry name" value="Homeodomain-like"/>
    <property type="match status" value="1"/>
</dbReference>
<feature type="compositionally biased region" description="Pro residues" evidence="10">
    <location>
        <begin position="38"/>
        <end position="48"/>
    </location>
</feature>
<evidence type="ECO:0000256" key="10">
    <source>
        <dbReference type="SAM" id="MobiDB-lite"/>
    </source>
</evidence>
<evidence type="ECO:0000259" key="11">
    <source>
        <dbReference type="PROSITE" id="PS51523"/>
    </source>
</evidence>
<dbReference type="GeneID" id="110800867"/>
<dbReference type="GO" id="GO:0000976">
    <property type="term" value="F:transcription cis-regulatory region binding"/>
    <property type="evidence" value="ECO:0000318"/>
    <property type="project" value="GO_Central"/>
</dbReference>
<dbReference type="PROSITE" id="PS51523">
    <property type="entry name" value="ZF_HD_DIMER"/>
    <property type="match status" value="1"/>
</dbReference>
<feature type="domain" description="ZF-HD dimerization-type" evidence="11">
    <location>
        <begin position="56"/>
        <end position="102"/>
    </location>
</feature>
<dbReference type="GO" id="GO:0006355">
    <property type="term" value="P:regulation of DNA-templated transcription"/>
    <property type="evidence" value="ECO:0000318"/>
    <property type="project" value="GO_Central"/>
</dbReference>
<evidence type="ECO:0000256" key="9">
    <source>
        <dbReference type="ARBA" id="ARBA00023242"/>
    </source>
</evidence>
<evidence type="ECO:0000256" key="7">
    <source>
        <dbReference type="ARBA" id="ARBA00023155"/>
    </source>
</evidence>
<sequence length="279" mass="31572">MKPIHSNSFFIHNNPPSLIIVSARDDRGEEKASTPTLDPNPNPNPNPNPREEMIRYRECQRNHAAHLGSHVVDGCGEFMPSGEGEALKCAVCDCHRNFHKRVVEGDPTTAAEAVAGQFLPLPPASTATANCYISFSKYHKNDLLQPPIRPHNNDNNTNNNFTHPHHHHPRPPIMMAFGGGRAAAESSSDELNAYRAGNFDYDGEQYGLLVGNNNKKRFRTKFNQEQKDKMVEFAEKIGWKIQKQNNVEVQEFCHDVGVKRQVFKVWMHNNKQAMKKKQV</sequence>
<dbReference type="InterPro" id="IPR006455">
    <property type="entry name" value="Homeodomain_ZF_HD"/>
</dbReference>
<dbReference type="InterPro" id="IPR006456">
    <property type="entry name" value="ZF_HD_homeobox_Cys/His_dimer"/>
</dbReference>
<protein>
    <submittedName>
        <fullName evidence="13">Zinc-finger homeodomain protein 6-like</fullName>
    </submittedName>
</protein>
<dbReference type="FunFam" id="1.10.10.60:FF:000257">
    <property type="entry name" value="Zinc-finger homeodomain protein 2"/>
    <property type="match status" value="1"/>
</dbReference>
<dbReference type="RefSeq" id="XP_021861884.1">
    <property type="nucleotide sequence ID" value="XM_022006192.2"/>
</dbReference>
<evidence type="ECO:0000256" key="6">
    <source>
        <dbReference type="ARBA" id="ARBA00023125"/>
    </source>
</evidence>
<keyword evidence="6" id="KW-0238">DNA-binding</keyword>
<comment type="subcellular location">
    <subcellularLocation>
        <location evidence="1">Nucleus</location>
    </subcellularLocation>
</comment>
<keyword evidence="3" id="KW-0863">Zinc-finger</keyword>
<dbReference type="OrthoDB" id="1910053at2759"/>
<evidence type="ECO:0000256" key="1">
    <source>
        <dbReference type="ARBA" id="ARBA00004123"/>
    </source>
</evidence>
<dbReference type="Gene3D" id="1.10.10.60">
    <property type="entry name" value="Homeodomain-like"/>
    <property type="match status" value="1"/>
</dbReference>
<keyword evidence="5" id="KW-0805">Transcription regulation</keyword>
<dbReference type="NCBIfam" id="TIGR01566">
    <property type="entry name" value="ZF_HD_prot_N"/>
    <property type="match status" value="1"/>
</dbReference>
<evidence type="ECO:0000313" key="13">
    <source>
        <dbReference type="RefSeq" id="XP_021861884.1"/>
    </source>
</evidence>
<keyword evidence="2" id="KW-0479">Metal-binding</keyword>
<organism evidence="12 13">
    <name type="scientific">Spinacia oleracea</name>
    <name type="common">Spinach</name>
    <dbReference type="NCBI Taxonomy" id="3562"/>
    <lineage>
        <taxon>Eukaryota</taxon>
        <taxon>Viridiplantae</taxon>
        <taxon>Streptophyta</taxon>
        <taxon>Embryophyta</taxon>
        <taxon>Tracheophyta</taxon>
        <taxon>Spermatophyta</taxon>
        <taxon>Magnoliopsida</taxon>
        <taxon>eudicotyledons</taxon>
        <taxon>Gunneridae</taxon>
        <taxon>Pentapetalae</taxon>
        <taxon>Caryophyllales</taxon>
        <taxon>Chenopodiaceae</taxon>
        <taxon>Chenopodioideae</taxon>
        <taxon>Anserineae</taxon>
        <taxon>Spinacia</taxon>
    </lineage>
</organism>
<feature type="region of interest" description="Disordered" evidence="10">
    <location>
        <begin position="25"/>
        <end position="51"/>
    </location>
</feature>
<evidence type="ECO:0000256" key="5">
    <source>
        <dbReference type="ARBA" id="ARBA00023015"/>
    </source>
</evidence>
<dbReference type="GO" id="GO:0008270">
    <property type="term" value="F:zinc ion binding"/>
    <property type="evidence" value="ECO:0007669"/>
    <property type="project" value="UniProtKB-KW"/>
</dbReference>
<dbReference type="NCBIfam" id="TIGR01565">
    <property type="entry name" value="homeo_ZF_HD"/>
    <property type="match status" value="1"/>
</dbReference>
<evidence type="ECO:0000256" key="3">
    <source>
        <dbReference type="ARBA" id="ARBA00022771"/>
    </source>
</evidence>
<evidence type="ECO:0000313" key="12">
    <source>
        <dbReference type="Proteomes" id="UP000813463"/>
    </source>
</evidence>
<dbReference type="GO" id="GO:0050793">
    <property type="term" value="P:regulation of developmental process"/>
    <property type="evidence" value="ECO:0007669"/>
    <property type="project" value="TreeGrafter"/>
</dbReference>
<evidence type="ECO:0000256" key="4">
    <source>
        <dbReference type="ARBA" id="ARBA00022833"/>
    </source>
</evidence>
<keyword evidence="4" id="KW-0862">Zinc</keyword>
<keyword evidence="12" id="KW-1185">Reference proteome</keyword>
<dbReference type="GO" id="GO:0005634">
    <property type="term" value="C:nucleus"/>
    <property type="evidence" value="ECO:0000318"/>
    <property type="project" value="GO_Central"/>
</dbReference>
<dbReference type="Proteomes" id="UP000813463">
    <property type="component" value="Chromosome 3"/>
</dbReference>
<name>A0A9R0J616_SPIOL</name>
<reference evidence="12" key="1">
    <citation type="journal article" date="2021" name="Nat. Commun.">
        <title>Genomic analyses provide insights into spinach domestication and the genetic basis of agronomic traits.</title>
        <authorList>
            <person name="Cai X."/>
            <person name="Sun X."/>
            <person name="Xu C."/>
            <person name="Sun H."/>
            <person name="Wang X."/>
            <person name="Ge C."/>
            <person name="Zhang Z."/>
            <person name="Wang Q."/>
            <person name="Fei Z."/>
            <person name="Jiao C."/>
            <person name="Wang Q."/>
        </authorList>
    </citation>
    <scope>NUCLEOTIDE SEQUENCE [LARGE SCALE GENOMIC DNA]</scope>
    <source>
        <strain evidence="12">cv. Varoflay</strain>
    </source>
</reference>
<gene>
    <name evidence="13" type="primary">LOC110800867</name>
</gene>
<dbReference type="PANTHER" id="PTHR31948:SF119">
    <property type="entry name" value="ZINC-FINGER HOMEODOMAIN PROTEIN 6-LIKE"/>
    <property type="match status" value="1"/>
</dbReference>
<dbReference type="AlphaFoldDB" id="A0A9R0J616"/>
<evidence type="ECO:0000256" key="8">
    <source>
        <dbReference type="ARBA" id="ARBA00023163"/>
    </source>
</evidence>
<keyword evidence="7" id="KW-0371">Homeobox</keyword>
<dbReference type="Pfam" id="PF04770">
    <property type="entry name" value="ZF-HD_dimer"/>
    <property type="match status" value="1"/>
</dbReference>
<dbReference type="KEGG" id="soe:110800867"/>
<accession>A0A9R0J616</accession>
<dbReference type="PANTHER" id="PTHR31948">
    <property type="entry name" value="ZINC-FINGER HOMEODOMAIN PROTEIN 2"/>
    <property type="match status" value="1"/>
</dbReference>
<keyword evidence="9" id="KW-0539">Nucleus</keyword>
<keyword evidence="8" id="KW-0804">Transcription</keyword>
<proteinExistence type="predicted"/>
<dbReference type="InterPro" id="IPR009057">
    <property type="entry name" value="Homeodomain-like_sf"/>
</dbReference>
<reference evidence="13" key="2">
    <citation type="submission" date="2025-08" db="UniProtKB">
        <authorList>
            <consortium name="RefSeq"/>
        </authorList>
    </citation>
    <scope>IDENTIFICATION</scope>
    <source>
        <tissue evidence="13">Leaf</tissue>
    </source>
</reference>
<evidence type="ECO:0000256" key="2">
    <source>
        <dbReference type="ARBA" id="ARBA00022723"/>
    </source>
</evidence>